<dbReference type="EMBL" id="JAHRIP010088594">
    <property type="protein sequence ID" value="MEQ2316339.1"/>
    <property type="molecule type" value="Genomic_DNA"/>
</dbReference>
<organism evidence="2 3">
    <name type="scientific">Ameca splendens</name>
    <dbReference type="NCBI Taxonomy" id="208324"/>
    <lineage>
        <taxon>Eukaryota</taxon>
        <taxon>Metazoa</taxon>
        <taxon>Chordata</taxon>
        <taxon>Craniata</taxon>
        <taxon>Vertebrata</taxon>
        <taxon>Euteleostomi</taxon>
        <taxon>Actinopterygii</taxon>
        <taxon>Neopterygii</taxon>
        <taxon>Teleostei</taxon>
        <taxon>Neoteleostei</taxon>
        <taxon>Acanthomorphata</taxon>
        <taxon>Ovalentaria</taxon>
        <taxon>Atherinomorphae</taxon>
        <taxon>Cyprinodontiformes</taxon>
        <taxon>Goodeidae</taxon>
        <taxon>Ameca</taxon>
    </lineage>
</organism>
<evidence type="ECO:0000313" key="2">
    <source>
        <dbReference type="EMBL" id="MEQ2316339.1"/>
    </source>
</evidence>
<feature type="region of interest" description="Disordered" evidence="1">
    <location>
        <begin position="98"/>
        <end position="127"/>
    </location>
</feature>
<dbReference type="Proteomes" id="UP001469553">
    <property type="component" value="Unassembled WGS sequence"/>
</dbReference>
<gene>
    <name evidence="2" type="ORF">AMECASPLE_031600</name>
</gene>
<evidence type="ECO:0000256" key="1">
    <source>
        <dbReference type="SAM" id="MobiDB-lite"/>
    </source>
</evidence>
<comment type="caution">
    <text evidence="2">The sequence shown here is derived from an EMBL/GenBank/DDBJ whole genome shotgun (WGS) entry which is preliminary data.</text>
</comment>
<evidence type="ECO:0000313" key="3">
    <source>
        <dbReference type="Proteomes" id="UP001469553"/>
    </source>
</evidence>
<accession>A0ABV1ADW9</accession>
<name>A0ABV1ADW9_9TELE</name>
<sequence length="137" mass="15407">MRTPLKRKSNHRNCSSLAGLQQRDFPFNSSLPELLLPRSALLGVIKALEMSEWNNDPFLYPIPFQTGGLEITRKCGHCLAEVICYMETCAADHVHHREADSKLKQSSPTPHTSHQPWMPLQSAGNQSAVRYGPPSWL</sequence>
<keyword evidence="3" id="KW-1185">Reference proteome</keyword>
<protein>
    <submittedName>
        <fullName evidence="2">Uncharacterized protein</fullName>
    </submittedName>
</protein>
<proteinExistence type="predicted"/>
<reference evidence="2 3" key="1">
    <citation type="submission" date="2021-06" db="EMBL/GenBank/DDBJ databases">
        <authorList>
            <person name="Palmer J.M."/>
        </authorList>
    </citation>
    <scope>NUCLEOTIDE SEQUENCE [LARGE SCALE GENOMIC DNA]</scope>
    <source>
        <strain evidence="2 3">AS_MEX2019</strain>
        <tissue evidence="2">Muscle</tissue>
    </source>
</reference>
<feature type="compositionally biased region" description="Polar residues" evidence="1">
    <location>
        <begin position="104"/>
        <end position="115"/>
    </location>
</feature>